<sequence>MDSFIYALLEILPVAEEPQNTGEVPVCVNPTANYPLYPQDDTQLSCIAHQTSIKNSYISTCSAPSLLSCTTFGKYEGSYGPSYVRKRNERERKRVKCVNEGYTKLRRHLPQEYVEKRLSKVQTLRAAICYIRHLQEVLSRGQGADPRDVMQEPLSGRYASNGQQKGSSRV</sequence>
<dbReference type="AlphaFoldDB" id="A0A8J0V9E8"/>
<evidence type="ECO:0000256" key="5">
    <source>
        <dbReference type="SAM" id="MobiDB-lite"/>
    </source>
</evidence>
<feature type="domain" description="BHLH" evidence="6">
    <location>
        <begin position="82"/>
        <end position="134"/>
    </location>
</feature>
<dbReference type="GO" id="GO:0005667">
    <property type="term" value="C:transcription regulator complex"/>
    <property type="evidence" value="ECO:0007669"/>
    <property type="project" value="UniProtKB-ARBA"/>
</dbReference>
<dbReference type="PANTHER" id="PTHR23349:SF108">
    <property type="entry name" value="BHLH DOMAIN-CONTAINING PROTEIN"/>
    <property type="match status" value="1"/>
</dbReference>
<dbReference type="InterPro" id="IPR011598">
    <property type="entry name" value="bHLH_dom"/>
</dbReference>
<dbReference type="KEGG" id="xla:108714944"/>
<dbReference type="GO" id="GO:0048513">
    <property type="term" value="P:animal organ development"/>
    <property type="evidence" value="ECO:0007669"/>
    <property type="project" value="UniProtKB-ARBA"/>
</dbReference>
<evidence type="ECO:0000259" key="6">
    <source>
        <dbReference type="PROSITE" id="PS50888"/>
    </source>
</evidence>
<keyword evidence="3" id="KW-0804">Transcription</keyword>
<evidence type="ECO:0000313" key="7">
    <source>
        <dbReference type="Proteomes" id="UP000186698"/>
    </source>
</evidence>
<evidence type="ECO:0000256" key="4">
    <source>
        <dbReference type="ARBA" id="ARBA00023242"/>
    </source>
</evidence>
<gene>
    <name evidence="8" type="primary">LOC108714944</name>
</gene>
<organism evidence="7 8">
    <name type="scientific">Xenopus laevis</name>
    <name type="common">African clawed frog</name>
    <dbReference type="NCBI Taxonomy" id="8355"/>
    <lineage>
        <taxon>Eukaryota</taxon>
        <taxon>Metazoa</taxon>
        <taxon>Chordata</taxon>
        <taxon>Craniata</taxon>
        <taxon>Vertebrata</taxon>
        <taxon>Euteleostomi</taxon>
        <taxon>Amphibia</taxon>
        <taxon>Batrachia</taxon>
        <taxon>Anura</taxon>
        <taxon>Pipoidea</taxon>
        <taxon>Pipidae</taxon>
        <taxon>Xenopodinae</taxon>
        <taxon>Xenopus</taxon>
        <taxon>Xenopus</taxon>
    </lineage>
</organism>
<evidence type="ECO:0000256" key="1">
    <source>
        <dbReference type="ARBA" id="ARBA00023015"/>
    </source>
</evidence>
<dbReference type="GO" id="GO:0060429">
    <property type="term" value="P:epithelium development"/>
    <property type="evidence" value="ECO:0007669"/>
    <property type="project" value="UniProtKB-ARBA"/>
</dbReference>
<dbReference type="SUPFAM" id="SSF47459">
    <property type="entry name" value="HLH, helix-loop-helix DNA-binding domain"/>
    <property type="match status" value="1"/>
</dbReference>
<feature type="region of interest" description="Disordered" evidence="5">
    <location>
        <begin position="141"/>
        <end position="170"/>
    </location>
</feature>
<dbReference type="InterPro" id="IPR036638">
    <property type="entry name" value="HLH_DNA-bd_sf"/>
</dbReference>
<keyword evidence="2" id="KW-0238">DNA-binding</keyword>
<keyword evidence="4" id="KW-0539">Nucleus</keyword>
<reference evidence="8" key="1">
    <citation type="submission" date="2025-08" db="UniProtKB">
        <authorList>
            <consortium name="RefSeq"/>
        </authorList>
    </citation>
    <scope>IDENTIFICATION</scope>
    <source>
        <strain evidence="8">J_2021</strain>
        <tissue evidence="8">Erythrocytes</tissue>
    </source>
</reference>
<dbReference type="GO" id="GO:0005634">
    <property type="term" value="C:nucleus"/>
    <property type="evidence" value="ECO:0007669"/>
    <property type="project" value="UniProtKB-ARBA"/>
</dbReference>
<dbReference type="GO" id="GO:0046983">
    <property type="term" value="F:protein dimerization activity"/>
    <property type="evidence" value="ECO:0007669"/>
    <property type="project" value="InterPro"/>
</dbReference>
<dbReference type="GeneID" id="108714944"/>
<evidence type="ECO:0000256" key="3">
    <source>
        <dbReference type="ARBA" id="ARBA00023163"/>
    </source>
</evidence>
<dbReference type="PROSITE" id="PS50888">
    <property type="entry name" value="BHLH"/>
    <property type="match status" value="1"/>
</dbReference>
<dbReference type="CDD" id="cd19745">
    <property type="entry name" value="bHLH_TS_ASCL3"/>
    <property type="match status" value="1"/>
</dbReference>
<dbReference type="Pfam" id="PF00010">
    <property type="entry name" value="HLH"/>
    <property type="match status" value="1"/>
</dbReference>
<dbReference type="RefSeq" id="XP_018115309.1">
    <property type="nucleotide sequence ID" value="XM_018259820.1"/>
</dbReference>
<dbReference type="SMART" id="SM00353">
    <property type="entry name" value="HLH"/>
    <property type="match status" value="1"/>
</dbReference>
<evidence type="ECO:0000256" key="2">
    <source>
        <dbReference type="ARBA" id="ARBA00023125"/>
    </source>
</evidence>
<dbReference type="PANTHER" id="PTHR23349">
    <property type="entry name" value="BASIC HELIX-LOOP-HELIX TRANSCRIPTION FACTOR, TWIST"/>
    <property type="match status" value="1"/>
</dbReference>
<dbReference type="InterPro" id="IPR050283">
    <property type="entry name" value="E-box_TF_Regulators"/>
</dbReference>
<feature type="compositionally biased region" description="Polar residues" evidence="5">
    <location>
        <begin position="158"/>
        <end position="170"/>
    </location>
</feature>
<name>A0A8J0V9E8_XENLA</name>
<keyword evidence="7" id="KW-1185">Reference proteome</keyword>
<keyword evidence="1" id="KW-0805">Transcription regulation</keyword>
<dbReference type="Gene3D" id="4.10.280.10">
    <property type="entry name" value="Helix-loop-helix DNA-binding domain"/>
    <property type="match status" value="1"/>
</dbReference>
<dbReference type="GO" id="GO:0001227">
    <property type="term" value="F:DNA-binding transcription repressor activity, RNA polymerase II-specific"/>
    <property type="evidence" value="ECO:0007669"/>
    <property type="project" value="UniProtKB-ARBA"/>
</dbReference>
<evidence type="ECO:0000313" key="8">
    <source>
        <dbReference type="RefSeq" id="XP_018115309.1"/>
    </source>
</evidence>
<accession>A0A8J0V9E8</accession>
<dbReference type="OrthoDB" id="6241467at2759"/>
<proteinExistence type="predicted"/>
<protein>
    <submittedName>
        <fullName evidence="8">Achaete-scute homolog 3-like</fullName>
    </submittedName>
</protein>
<dbReference type="Proteomes" id="UP000186698">
    <property type="component" value="Chromosome 4S"/>
</dbReference>
<dbReference type="FunFam" id="4.10.280.10:FF:000038">
    <property type="entry name" value="achaete-scute homolog 3"/>
    <property type="match status" value="1"/>
</dbReference>
<dbReference type="GO" id="GO:0000977">
    <property type="term" value="F:RNA polymerase II transcription regulatory region sequence-specific DNA binding"/>
    <property type="evidence" value="ECO:0007669"/>
    <property type="project" value="TreeGrafter"/>
</dbReference>